<keyword evidence="8 9" id="KW-0143">Chaperone</keyword>
<evidence type="ECO:0000313" key="11">
    <source>
        <dbReference type="EMBL" id="KQL58026.1"/>
    </source>
</evidence>
<evidence type="ECO:0000256" key="1">
    <source>
        <dbReference type="ARBA" id="ARBA00006100"/>
    </source>
</evidence>
<keyword evidence="3 9" id="KW-0349">Heme</keyword>
<evidence type="ECO:0000256" key="7">
    <source>
        <dbReference type="ARBA" id="ARBA00023014"/>
    </source>
</evidence>
<keyword evidence="7 9" id="KW-0411">Iron-sulfur</keyword>
<comment type="similarity">
    <text evidence="1">Belongs to the anaerobic coproporphyrinogen-III oxidase family. HemW subfamily.</text>
</comment>
<dbReference type="SFLD" id="SFLDF00562">
    <property type="entry name" value="HemN-like__clustered_with_heat"/>
    <property type="match status" value="1"/>
</dbReference>
<keyword evidence="9" id="KW-0004">4Fe-4S</keyword>
<dbReference type="GO" id="GO:0051539">
    <property type="term" value="F:4 iron, 4 sulfur cluster binding"/>
    <property type="evidence" value="ECO:0007669"/>
    <property type="project" value="UniProtKB-UniRule"/>
</dbReference>
<dbReference type="AlphaFoldDB" id="A0A9D5HYR2"/>
<evidence type="ECO:0000313" key="12">
    <source>
        <dbReference type="Proteomes" id="UP000051061"/>
    </source>
</evidence>
<dbReference type="SFLD" id="SFLDF00288">
    <property type="entry name" value="HemN-like__clustered_with_nucl"/>
    <property type="match status" value="1"/>
</dbReference>
<proteinExistence type="inferred from homology"/>
<dbReference type="InterPro" id="IPR007197">
    <property type="entry name" value="rSAM"/>
</dbReference>
<protein>
    <recommendedName>
        <fullName evidence="2 9">Heme chaperone HemW</fullName>
    </recommendedName>
</protein>
<evidence type="ECO:0000256" key="3">
    <source>
        <dbReference type="ARBA" id="ARBA00022617"/>
    </source>
</evidence>
<dbReference type="Gene3D" id="3.20.20.70">
    <property type="entry name" value="Aldolase class I"/>
    <property type="match status" value="1"/>
</dbReference>
<name>A0A9D5HYR2_9BACI</name>
<evidence type="ECO:0000256" key="5">
    <source>
        <dbReference type="ARBA" id="ARBA00022723"/>
    </source>
</evidence>
<accession>A0A9D5HYR2</accession>
<dbReference type="InterPro" id="IPR010723">
    <property type="entry name" value="HemN_C"/>
</dbReference>
<keyword evidence="9" id="KW-0963">Cytoplasm</keyword>
<keyword evidence="11" id="KW-0560">Oxidoreductase</keyword>
<dbReference type="Pfam" id="PF04055">
    <property type="entry name" value="Radical_SAM"/>
    <property type="match status" value="1"/>
</dbReference>
<comment type="function">
    <text evidence="9">Probably acts as a heme chaperone, transferring heme to an unknown acceptor. Binds one molecule of heme per monomer, possibly covalently. Binds 1 [4Fe-4S] cluster. The cluster is coordinated with 3 cysteines and an exchangeable S-adenosyl-L-methionine.</text>
</comment>
<dbReference type="PANTHER" id="PTHR13932">
    <property type="entry name" value="COPROPORPHYRINIGEN III OXIDASE"/>
    <property type="match status" value="1"/>
</dbReference>
<comment type="caution">
    <text evidence="11">The sequence shown here is derived from an EMBL/GenBank/DDBJ whole genome shotgun (WGS) entry which is preliminary data.</text>
</comment>
<gene>
    <name evidence="11" type="ORF">AN965_06850</name>
</gene>
<dbReference type="PANTHER" id="PTHR13932:SF5">
    <property type="entry name" value="RADICAL S-ADENOSYL METHIONINE DOMAIN-CONTAINING PROTEIN 1, MITOCHONDRIAL"/>
    <property type="match status" value="1"/>
</dbReference>
<organism evidence="11 12">
    <name type="scientific">Alkalicoccobacillus plakortidis</name>
    <dbReference type="NCBI Taxonomy" id="444060"/>
    <lineage>
        <taxon>Bacteria</taxon>
        <taxon>Bacillati</taxon>
        <taxon>Bacillota</taxon>
        <taxon>Bacilli</taxon>
        <taxon>Bacillales</taxon>
        <taxon>Bacillaceae</taxon>
        <taxon>Alkalicoccobacillus</taxon>
    </lineage>
</organism>
<dbReference type="NCBIfam" id="TIGR00539">
    <property type="entry name" value="hemN_rel"/>
    <property type="match status" value="1"/>
</dbReference>
<evidence type="ECO:0000256" key="8">
    <source>
        <dbReference type="ARBA" id="ARBA00023186"/>
    </source>
</evidence>
<evidence type="ECO:0000256" key="6">
    <source>
        <dbReference type="ARBA" id="ARBA00023004"/>
    </source>
</evidence>
<evidence type="ECO:0000256" key="2">
    <source>
        <dbReference type="ARBA" id="ARBA00017228"/>
    </source>
</evidence>
<keyword evidence="4 9" id="KW-0949">S-adenosyl-L-methionine</keyword>
<dbReference type="GO" id="GO:0004109">
    <property type="term" value="F:coproporphyrinogen oxidase activity"/>
    <property type="evidence" value="ECO:0007669"/>
    <property type="project" value="InterPro"/>
</dbReference>
<dbReference type="GO" id="GO:0005737">
    <property type="term" value="C:cytoplasm"/>
    <property type="evidence" value="ECO:0007669"/>
    <property type="project" value="UniProtKB-SubCell"/>
</dbReference>
<dbReference type="SFLD" id="SFLDS00029">
    <property type="entry name" value="Radical_SAM"/>
    <property type="match status" value="1"/>
</dbReference>
<comment type="subcellular location">
    <subcellularLocation>
        <location evidence="9">Cytoplasm</location>
    </subcellularLocation>
</comment>
<keyword evidence="12" id="KW-1185">Reference proteome</keyword>
<keyword evidence="6 9" id="KW-0408">Iron</keyword>
<dbReference type="InterPro" id="IPR004559">
    <property type="entry name" value="HemW-like"/>
</dbReference>
<dbReference type="PROSITE" id="PS51918">
    <property type="entry name" value="RADICAL_SAM"/>
    <property type="match status" value="1"/>
</dbReference>
<dbReference type="SUPFAM" id="SSF102114">
    <property type="entry name" value="Radical SAM enzymes"/>
    <property type="match status" value="1"/>
</dbReference>
<reference evidence="11 12" key="1">
    <citation type="submission" date="2015-09" db="EMBL/GenBank/DDBJ databases">
        <title>Genome sequencing project for genomic taxonomy and phylogenomics of Bacillus-like bacteria.</title>
        <authorList>
            <person name="Liu B."/>
            <person name="Wang J."/>
            <person name="Zhu Y."/>
            <person name="Liu G."/>
            <person name="Chen Q."/>
            <person name="Chen Z."/>
            <person name="Lan J."/>
            <person name="Che J."/>
            <person name="Ge C."/>
            <person name="Shi H."/>
            <person name="Pan Z."/>
            <person name="Liu X."/>
        </authorList>
    </citation>
    <scope>NUCLEOTIDE SEQUENCE [LARGE SCALE GENOMIC DNA]</scope>
    <source>
        <strain evidence="11 12">DSM 19153</strain>
    </source>
</reference>
<dbReference type="InterPro" id="IPR013785">
    <property type="entry name" value="Aldolase_TIM"/>
</dbReference>
<dbReference type="GO" id="GO:0046872">
    <property type="term" value="F:metal ion binding"/>
    <property type="evidence" value="ECO:0007669"/>
    <property type="project" value="UniProtKB-UniRule"/>
</dbReference>
<evidence type="ECO:0000259" key="10">
    <source>
        <dbReference type="PROSITE" id="PS51918"/>
    </source>
</evidence>
<evidence type="ECO:0000256" key="4">
    <source>
        <dbReference type="ARBA" id="ARBA00022691"/>
    </source>
</evidence>
<dbReference type="InterPro" id="IPR006638">
    <property type="entry name" value="Elp3/MiaA/NifB-like_rSAM"/>
</dbReference>
<dbReference type="SMART" id="SM00729">
    <property type="entry name" value="Elp3"/>
    <property type="match status" value="1"/>
</dbReference>
<feature type="domain" description="Radical SAM core" evidence="10">
    <location>
        <begin position="1"/>
        <end position="233"/>
    </location>
</feature>
<dbReference type="Pfam" id="PF06969">
    <property type="entry name" value="HemN_C"/>
    <property type="match status" value="1"/>
</dbReference>
<evidence type="ECO:0000256" key="9">
    <source>
        <dbReference type="RuleBase" id="RU364116"/>
    </source>
</evidence>
<dbReference type="GO" id="GO:0006779">
    <property type="term" value="P:porphyrin-containing compound biosynthetic process"/>
    <property type="evidence" value="ECO:0007669"/>
    <property type="project" value="InterPro"/>
</dbReference>
<dbReference type="EMBL" id="LJJD01000014">
    <property type="protein sequence ID" value="KQL58026.1"/>
    <property type="molecule type" value="Genomic_DNA"/>
</dbReference>
<dbReference type="SFLD" id="SFLDG01065">
    <property type="entry name" value="anaerobic_coproporphyrinogen-I"/>
    <property type="match status" value="1"/>
</dbReference>
<dbReference type="InterPro" id="IPR058240">
    <property type="entry name" value="rSAM_sf"/>
</dbReference>
<dbReference type="Proteomes" id="UP000051061">
    <property type="component" value="Unassembled WGS sequence"/>
</dbReference>
<dbReference type="InterPro" id="IPR034505">
    <property type="entry name" value="Coproporphyrinogen-III_oxidase"/>
</dbReference>
<dbReference type="CDD" id="cd01335">
    <property type="entry name" value="Radical_SAM"/>
    <property type="match status" value="1"/>
</dbReference>
<keyword evidence="5 9" id="KW-0479">Metal-binding</keyword>
<dbReference type="SFLD" id="SFLDG01082">
    <property type="entry name" value="B12-binding_domain_containing"/>
    <property type="match status" value="1"/>
</dbReference>
<sequence length="385" mass="43379">MGDSIYIHIPFCEHICHYCDFNKVFLENQPVDAYVDALIKEVQLSPQAREQRPIRTIYIGGGTPTALTAKQLETLCQALHKELNLSALIEWSVEVNPDSATADRLNVMKRFGVNRLSLGVQTFSQPILTEIGRTHSPEGVHEAIQKARESGFTNLSVDLMLGLPNQSVADFKESLEKALELDVEHISAYMLKVEKQTVFYNRKKKGTLSLPPEEDDVAMYDLLTEMTKAHGLYQYELSNFGKPGYESQHNLVYWNNLSYAGFGAGASGYEGRVRYQNINPIQKYIDAINQNGIAHYRRHDVSTAEYLEEAVFLGLRKRAGIKKADFKERYGFDLDQLFKYEIASGVKKGLLKDGETALALTEEGLLLANEAFELFVASLDETLYS</sequence>